<dbReference type="SUPFAM" id="SSF57756">
    <property type="entry name" value="Retrovirus zinc finger-like domains"/>
    <property type="match status" value="1"/>
</dbReference>
<evidence type="ECO:0000256" key="2">
    <source>
        <dbReference type="SAM" id="MobiDB-lite"/>
    </source>
</evidence>
<dbReference type="Proteomes" id="UP000252139">
    <property type="component" value="Unassembled WGS sequence"/>
</dbReference>
<evidence type="ECO:0000259" key="3">
    <source>
        <dbReference type="PROSITE" id="PS50158"/>
    </source>
</evidence>
<dbReference type="GO" id="GO:0008270">
    <property type="term" value="F:zinc ion binding"/>
    <property type="evidence" value="ECO:0007669"/>
    <property type="project" value="UniProtKB-KW"/>
</dbReference>
<dbReference type="OrthoDB" id="2264205at2759"/>
<feature type="domain" description="CCHC-type" evidence="3">
    <location>
        <begin position="194"/>
        <end position="209"/>
    </location>
</feature>
<protein>
    <recommendedName>
        <fullName evidence="3">CCHC-type domain-containing protein</fullName>
    </recommendedName>
</protein>
<evidence type="ECO:0000313" key="4">
    <source>
        <dbReference type="EMBL" id="RCH91807.1"/>
    </source>
</evidence>
<dbReference type="InterPro" id="IPR001878">
    <property type="entry name" value="Znf_CCHC"/>
</dbReference>
<evidence type="ECO:0000313" key="5">
    <source>
        <dbReference type="Proteomes" id="UP000252139"/>
    </source>
</evidence>
<name>A0A367JPE8_RHIAZ</name>
<dbReference type="PROSITE" id="PS50158">
    <property type="entry name" value="ZF_CCHC"/>
    <property type="match status" value="1"/>
</dbReference>
<sequence length="271" mass="30258">MTLYISMISFRSSASQADPNGIDPIVIETVYWGESDKALYKLAIDQFEDFVGQLVHCSGTNRYLEINFDIDDYRSCAFDTSLKFDNGKMILLAGLTATLSNYGIVRDIGVVNDNATSTFLSSGYAILDVSKQSLIQDESPFLELSHVITWVDPDASRSDKLFILANWNDMSTYCHESGHIASSCPKSLSGKRICFFCLKRGHVRTDCPERTSATKRRRNGRSVARPPSSIQSASNLKSQRQKHQVEIILMQGQHSEISEETDPPVPNSSHF</sequence>
<dbReference type="AlphaFoldDB" id="A0A367JPE8"/>
<proteinExistence type="predicted"/>
<accession>A0A367JPE8</accession>
<keyword evidence="1" id="KW-0479">Metal-binding</keyword>
<keyword evidence="1" id="KW-0863">Zinc-finger</keyword>
<reference evidence="4 5" key="1">
    <citation type="journal article" date="2018" name="G3 (Bethesda)">
        <title>Phylogenetic and Phylogenomic Definition of Rhizopus Species.</title>
        <authorList>
            <person name="Gryganskyi A.P."/>
            <person name="Golan J."/>
            <person name="Dolatabadi S."/>
            <person name="Mondo S."/>
            <person name="Robb S."/>
            <person name="Idnurm A."/>
            <person name="Muszewska A."/>
            <person name="Steczkiewicz K."/>
            <person name="Masonjones S."/>
            <person name="Liao H.L."/>
            <person name="Gajdeczka M.T."/>
            <person name="Anike F."/>
            <person name="Vuek A."/>
            <person name="Anishchenko I.M."/>
            <person name="Voigt K."/>
            <person name="de Hoog G.S."/>
            <person name="Smith M.E."/>
            <person name="Heitman J."/>
            <person name="Vilgalys R."/>
            <person name="Stajich J.E."/>
        </authorList>
    </citation>
    <scope>NUCLEOTIDE SEQUENCE [LARGE SCALE GENOMIC DNA]</scope>
    <source>
        <strain evidence="4 5">CBS 357.93</strain>
    </source>
</reference>
<evidence type="ECO:0000256" key="1">
    <source>
        <dbReference type="PROSITE-ProRule" id="PRU00047"/>
    </source>
</evidence>
<keyword evidence="1" id="KW-0862">Zinc</keyword>
<dbReference type="GO" id="GO:0003676">
    <property type="term" value="F:nucleic acid binding"/>
    <property type="evidence" value="ECO:0007669"/>
    <property type="project" value="InterPro"/>
</dbReference>
<dbReference type="STRING" id="86630.A0A367JPE8"/>
<feature type="compositionally biased region" description="Polar residues" evidence="2">
    <location>
        <begin position="228"/>
        <end position="238"/>
    </location>
</feature>
<dbReference type="EMBL" id="PJQL01000917">
    <property type="protein sequence ID" value="RCH91807.1"/>
    <property type="molecule type" value="Genomic_DNA"/>
</dbReference>
<dbReference type="InterPro" id="IPR036875">
    <property type="entry name" value="Znf_CCHC_sf"/>
</dbReference>
<gene>
    <name evidence="4" type="ORF">CU097_007356</name>
</gene>
<keyword evidence="5" id="KW-1185">Reference proteome</keyword>
<organism evidence="4 5">
    <name type="scientific">Rhizopus azygosporus</name>
    <name type="common">Rhizopus microsporus var. azygosporus</name>
    <dbReference type="NCBI Taxonomy" id="86630"/>
    <lineage>
        <taxon>Eukaryota</taxon>
        <taxon>Fungi</taxon>
        <taxon>Fungi incertae sedis</taxon>
        <taxon>Mucoromycota</taxon>
        <taxon>Mucoromycotina</taxon>
        <taxon>Mucoromycetes</taxon>
        <taxon>Mucorales</taxon>
        <taxon>Mucorineae</taxon>
        <taxon>Rhizopodaceae</taxon>
        <taxon>Rhizopus</taxon>
    </lineage>
</organism>
<dbReference type="SMART" id="SM00343">
    <property type="entry name" value="ZnF_C2HC"/>
    <property type="match status" value="2"/>
</dbReference>
<comment type="caution">
    <text evidence="4">The sequence shown here is derived from an EMBL/GenBank/DDBJ whole genome shotgun (WGS) entry which is preliminary data.</text>
</comment>
<feature type="region of interest" description="Disordered" evidence="2">
    <location>
        <begin position="207"/>
        <end position="271"/>
    </location>
</feature>
<dbReference type="Gene3D" id="4.10.60.10">
    <property type="entry name" value="Zinc finger, CCHC-type"/>
    <property type="match status" value="1"/>
</dbReference>